<dbReference type="InterPro" id="IPR040622">
    <property type="entry name" value="EGF_integrin_1"/>
</dbReference>
<dbReference type="GO" id="GO:0005925">
    <property type="term" value="C:focal adhesion"/>
    <property type="evidence" value="ECO:0007669"/>
    <property type="project" value="TreeGrafter"/>
</dbReference>
<sequence length="755" mass="83957">NLNLEATRCFSNESLSQHCSSAENPIGTKKESSESEENENIKIRPQSVSLQLRKGEKMNITMQYMNERNRPVDMYIVMDLSCTMKTHKDKVAKLAQSLQENLRNLTNDLRIGFGSFVDKPLAPFGFLAPLQSNDIQCDNSTTGNSVQIPYGFKNHLRLTDDIHSFIDQVNSARISSNIDSPEGTLDGLLQSITCDSQIGWRSGKGTRKVVIISTDGSFHLAGDGKLVGVVQPHDGNCYVDTSGAYTHDTVLDYPSISLLRQRIKEKDFFVIFAVTKDQRSVYTELSRNLDPSFAVTQEIDNDKSIITVIEDEYKKLVNTVTMLSLKDPNIAEYVDIKFYVRCPGQKNYRAGNQCNDVSPGVNVSLKVEVLLKACPLNQDSWNSTLRIYPQSSKDESMIINLKTLCGCECEQDSVLQLNNSQKSSLCSSNGHLQCGICACDNKWRGPSCNCSIDESDAINKKPCVDPKTSSICNDKGICDSCGVCKCNEINGNPTYVLAKALTVDSAMKSRARDVVNVDVANVLKDLKGKDKDCRHLESPNKVCNGKGQCECGKCVCEAGYKGQSPVRNFCEIEHAGLAGSCKAATLRSTDKCIDCLVDAIYVTTTVDSKREQCKDQCDNIDLTFVERIGQLAVDEREHVCKITREDSKKCKIDFIIRGKNLITNKIILETEKDVLPEKCPTPPPIFEVIVGVVAAMVLIGVMLLLVWKIVTYLQDRREYERFEKSINDASWDTQQNPLYQPTTTQFNNPAYADSS</sequence>
<evidence type="ECO:0000256" key="2">
    <source>
        <dbReference type="ARBA" id="ARBA00007449"/>
    </source>
</evidence>
<keyword evidence="7 14" id="KW-0130">Cell adhesion</keyword>
<dbReference type="InterPro" id="IPR014836">
    <property type="entry name" value="Integrin_bsu_cyt_dom"/>
</dbReference>
<feature type="disulfide bond" evidence="13">
    <location>
        <begin position="450"/>
        <end position="463"/>
    </location>
</feature>
<evidence type="ECO:0000313" key="19">
    <source>
        <dbReference type="EMBL" id="ODM97905.1"/>
    </source>
</evidence>
<evidence type="ECO:0000259" key="17">
    <source>
        <dbReference type="SMART" id="SM00187"/>
    </source>
</evidence>
<feature type="domain" description="Integrin beta subunit VWA" evidence="17">
    <location>
        <begin position="1"/>
        <end position="407"/>
    </location>
</feature>
<keyword evidence="20" id="KW-1185">Reference proteome</keyword>
<feature type="disulfide bond" evidence="13">
    <location>
        <begin position="434"/>
        <end position="472"/>
    </location>
</feature>
<feature type="disulfide bond" evidence="13">
    <location>
        <begin position="405"/>
        <end position="409"/>
    </location>
</feature>
<dbReference type="GO" id="GO:0033627">
    <property type="term" value="P:cell adhesion mediated by integrin"/>
    <property type="evidence" value="ECO:0007669"/>
    <property type="project" value="TreeGrafter"/>
</dbReference>
<dbReference type="Pfam" id="PF00362">
    <property type="entry name" value="Integrin_beta"/>
    <property type="match status" value="1"/>
</dbReference>
<dbReference type="Gene3D" id="2.60.40.1510">
    <property type="entry name" value="ntegrin, alpha v. Chain A, domain 3"/>
    <property type="match status" value="1"/>
</dbReference>
<keyword evidence="10 16" id="KW-0472">Membrane</keyword>
<dbReference type="GO" id="GO:0007157">
    <property type="term" value="P:heterophilic cell-cell adhesion via plasma membrane cell adhesion molecules"/>
    <property type="evidence" value="ECO:0007669"/>
    <property type="project" value="UniProtKB-ARBA"/>
</dbReference>
<dbReference type="GO" id="GO:0005178">
    <property type="term" value="F:integrin binding"/>
    <property type="evidence" value="ECO:0007669"/>
    <property type="project" value="TreeGrafter"/>
</dbReference>
<evidence type="ECO:0000256" key="3">
    <source>
        <dbReference type="ARBA" id="ARBA00022536"/>
    </source>
</evidence>
<dbReference type="AlphaFoldDB" id="A0A1D2MZ27"/>
<feature type="disulfide bond" evidence="13">
    <location>
        <begin position="549"/>
        <end position="554"/>
    </location>
</feature>
<dbReference type="Proteomes" id="UP000094527">
    <property type="component" value="Unassembled WGS sequence"/>
</dbReference>
<dbReference type="PIRSF" id="PIRSF002512">
    <property type="entry name" value="Integrin_B"/>
    <property type="match status" value="1"/>
</dbReference>
<feature type="disulfide bond" evidence="13">
    <location>
        <begin position="551"/>
        <end position="613"/>
    </location>
</feature>
<dbReference type="InterPro" id="IPR015812">
    <property type="entry name" value="Integrin_bsu"/>
</dbReference>
<evidence type="ECO:0000256" key="14">
    <source>
        <dbReference type="RuleBase" id="RU000633"/>
    </source>
</evidence>
<dbReference type="STRING" id="48709.A0A1D2MZ27"/>
<keyword evidence="12" id="KW-0325">Glycoprotein</keyword>
<comment type="subcellular location">
    <subcellularLocation>
        <location evidence="14">Cell membrane</location>
        <topology evidence="14">Single-pass type I membrane protein</topology>
    </subcellularLocation>
    <subcellularLocation>
        <location evidence="1">Membrane</location>
        <topology evidence="1">Single-pass type I membrane protein</topology>
    </subcellularLocation>
</comment>
<gene>
    <name evidence="19" type="ORF">Ocin01_08773</name>
</gene>
<dbReference type="InterPro" id="IPR036465">
    <property type="entry name" value="vWFA_dom_sf"/>
</dbReference>
<dbReference type="EMBL" id="LJIJ01000397">
    <property type="protein sequence ID" value="ODM97905.1"/>
    <property type="molecule type" value="Genomic_DNA"/>
</dbReference>
<organism evidence="19 20">
    <name type="scientific">Orchesella cincta</name>
    <name type="common">Springtail</name>
    <name type="synonym">Podura cincta</name>
    <dbReference type="NCBI Taxonomy" id="48709"/>
    <lineage>
        <taxon>Eukaryota</taxon>
        <taxon>Metazoa</taxon>
        <taxon>Ecdysozoa</taxon>
        <taxon>Arthropoda</taxon>
        <taxon>Hexapoda</taxon>
        <taxon>Collembola</taxon>
        <taxon>Entomobryomorpha</taxon>
        <taxon>Entomobryoidea</taxon>
        <taxon>Orchesellidae</taxon>
        <taxon>Orchesellinae</taxon>
        <taxon>Orchesella</taxon>
    </lineage>
</organism>
<dbReference type="PANTHER" id="PTHR10082">
    <property type="entry name" value="INTEGRIN BETA SUBUNIT"/>
    <property type="match status" value="1"/>
</dbReference>
<evidence type="ECO:0000256" key="16">
    <source>
        <dbReference type="SAM" id="Phobius"/>
    </source>
</evidence>
<keyword evidence="3" id="KW-0245">EGF-like domain</keyword>
<feature type="disulfide bond" evidence="13">
    <location>
        <begin position="556"/>
        <end position="570"/>
    </location>
</feature>
<dbReference type="Gene3D" id="1.20.5.100">
    <property type="entry name" value="Cytochrome c1, transmembrane anchor, C-terminal"/>
    <property type="match status" value="1"/>
</dbReference>
<dbReference type="InterPro" id="IPR032695">
    <property type="entry name" value="Integrin_dom_sf"/>
</dbReference>
<dbReference type="OrthoDB" id="410592at2759"/>
<dbReference type="SMART" id="SM00187">
    <property type="entry name" value="INB"/>
    <property type="match status" value="1"/>
</dbReference>
<dbReference type="GO" id="GO:0016477">
    <property type="term" value="P:cell migration"/>
    <property type="evidence" value="ECO:0007669"/>
    <property type="project" value="TreeGrafter"/>
</dbReference>
<dbReference type="PROSITE" id="PS00243">
    <property type="entry name" value="I_EGF_1"/>
    <property type="match status" value="1"/>
</dbReference>
<feature type="region of interest" description="Disordered" evidence="15">
    <location>
        <begin position="18"/>
        <end position="41"/>
    </location>
</feature>
<dbReference type="PANTHER" id="PTHR10082:SF60">
    <property type="entry name" value="INTEGRIN BETA-PS"/>
    <property type="match status" value="1"/>
</dbReference>
<evidence type="ECO:0000256" key="9">
    <source>
        <dbReference type="ARBA" id="ARBA00023037"/>
    </source>
</evidence>
<dbReference type="GO" id="GO:0007229">
    <property type="term" value="P:integrin-mediated signaling pathway"/>
    <property type="evidence" value="ECO:0007669"/>
    <property type="project" value="UniProtKB-KW"/>
</dbReference>
<keyword evidence="11 13" id="KW-1015">Disulfide bond</keyword>
<dbReference type="Gene3D" id="2.10.25.10">
    <property type="entry name" value="Laminin"/>
    <property type="match status" value="2"/>
</dbReference>
<feature type="non-terminal residue" evidence="19">
    <location>
        <position position="1"/>
    </location>
</feature>
<evidence type="ECO:0000313" key="20">
    <source>
        <dbReference type="Proteomes" id="UP000094527"/>
    </source>
</evidence>
<name>A0A1D2MZ27_ORCCI</name>
<dbReference type="Pfam" id="PF18372">
    <property type="entry name" value="I-EGF_1"/>
    <property type="match status" value="1"/>
</dbReference>
<reference evidence="19 20" key="1">
    <citation type="journal article" date="2016" name="Genome Biol. Evol.">
        <title>Gene Family Evolution Reflects Adaptation to Soil Environmental Stressors in the Genome of the Collembolan Orchesella cincta.</title>
        <authorList>
            <person name="Faddeeva-Vakhrusheva A."/>
            <person name="Derks M.F."/>
            <person name="Anvar S.Y."/>
            <person name="Agamennone V."/>
            <person name="Suring W."/>
            <person name="Smit S."/>
            <person name="van Straalen N.M."/>
            <person name="Roelofs D."/>
        </authorList>
    </citation>
    <scope>NUCLEOTIDE SEQUENCE [LARGE SCALE GENOMIC DNA]</scope>
    <source>
        <tissue evidence="19">Mixed pool</tissue>
    </source>
</reference>
<evidence type="ECO:0000259" key="18">
    <source>
        <dbReference type="SMART" id="SM01241"/>
    </source>
</evidence>
<evidence type="ECO:0000256" key="4">
    <source>
        <dbReference type="ARBA" id="ARBA00022692"/>
    </source>
</evidence>
<feature type="disulfide bond" evidence="13">
    <location>
        <begin position="439"/>
        <end position="448"/>
    </location>
</feature>
<feature type="disulfide bond" evidence="13">
    <location>
        <begin position="194"/>
        <end position="237"/>
    </location>
</feature>
<keyword evidence="8 16" id="KW-1133">Transmembrane helix</keyword>
<evidence type="ECO:0000256" key="13">
    <source>
        <dbReference type="PIRSR" id="PIRSR002512-1"/>
    </source>
</evidence>
<dbReference type="GO" id="GO:0009986">
    <property type="term" value="C:cell surface"/>
    <property type="evidence" value="ECO:0007669"/>
    <property type="project" value="TreeGrafter"/>
</dbReference>
<protein>
    <recommendedName>
        <fullName evidence="14">Integrin beta</fullName>
    </recommendedName>
</protein>
<dbReference type="SUPFAM" id="SSF69179">
    <property type="entry name" value="Integrin domains"/>
    <property type="match status" value="1"/>
</dbReference>
<evidence type="ECO:0000256" key="15">
    <source>
        <dbReference type="SAM" id="MobiDB-lite"/>
    </source>
</evidence>
<evidence type="ECO:0000256" key="12">
    <source>
        <dbReference type="ARBA" id="ARBA00023180"/>
    </source>
</evidence>
<feature type="disulfide bond" evidence="13">
    <location>
        <begin position="581"/>
        <end position="595"/>
    </location>
</feature>
<evidence type="ECO:0000256" key="8">
    <source>
        <dbReference type="ARBA" id="ARBA00022989"/>
    </source>
</evidence>
<dbReference type="PRINTS" id="PR01186">
    <property type="entry name" value="INTEGRINB"/>
</dbReference>
<evidence type="ECO:0000256" key="10">
    <source>
        <dbReference type="ARBA" id="ARBA00023136"/>
    </source>
</evidence>
<feature type="disulfide bond" evidence="13">
    <location>
        <begin position="592"/>
        <end position="679"/>
    </location>
</feature>
<evidence type="ECO:0000256" key="7">
    <source>
        <dbReference type="ARBA" id="ARBA00022889"/>
    </source>
</evidence>
<evidence type="ECO:0000256" key="11">
    <source>
        <dbReference type="ARBA" id="ARBA00023157"/>
    </source>
</evidence>
<feature type="disulfide bond" evidence="13">
    <location>
        <begin position="617"/>
        <end position="650"/>
    </location>
</feature>
<dbReference type="SMART" id="SM01241">
    <property type="entry name" value="Integrin_b_cyt"/>
    <property type="match status" value="1"/>
</dbReference>
<proteinExistence type="inferred from homology"/>
<evidence type="ECO:0000256" key="6">
    <source>
        <dbReference type="ARBA" id="ARBA00022737"/>
    </source>
</evidence>
<feature type="disulfide bond" evidence="13">
    <location>
        <begin position="342"/>
        <end position="354"/>
    </location>
</feature>
<dbReference type="InterPro" id="IPR002369">
    <property type="entry name" value="Integrin_bsu_VWA"/>
</dbReference>
<dbReference type="GO" id="GO:0007160">
    <property type="term" value="P:cell-matrix adhesion"/>
    <property type="evidence" value="ECO:0007669"/>
    <property type="project" value="TreeGrafter"/>
</dbReference>
<feature type="disulfide bond" evidence="13">
    <location>
        <begin position="478"/>
        <end position="484"/>
    </location>
</feature>
<dbReference type="GO" id="GO:0008305">
    <property type="term" value="C:integrin complex"/>
    <property type="evidence" value="ECO:0007669"/>
    <property type="project" value="TreeGrafter"/>
</dbReference>
<feature type="region of interest" description="Disordered" evidence="15">
    <location>
        <begin position="733"/>
        <end position="755"/>
    </location>
</feature>
<dbReference type="Gene3D" id="3.40.50.410">
    <property type="entry name" value="von Willebrand factor, type A domain"/>
    <property type="match status" value="1"/>
</dbReference>
<keyword evidence="9 14" id="KW-0401">Integrin</keyword>
<evidence type="ECO:0000256" key="5">
    <source>
        <dbReference type="ARBA" id="ARBA00022729"/>
    </source>
</evidence>
<dbReference type="InterPro" id="IPR057243">
    <property type="entry name" value="Integrin_I-EGF_CS"/>
</dbReference>
<feature type="transmembrane region" description="Helical" evidence="16">
    <location>
        <begin position="685"/>
        <end position="707"/>
    </location>
</feature>
<comment type="caution">
    <text evidence="19">The sequence shown here is derived from an EMBL/GenBank/DDBJ whole genome shotgun (WGS) entry which is preliminary data.</text>
</comment>
<keyword evidence="6" id="KW-0677">Repeat</keyword>
<keyword evidence="4 14" id="KW-0812">Transmembrane</keyword>
<feature type="domain" description="Integrin beta subunit cytoplasmic" evidence="18">
    <location>
        <begin position="708"/>
        <end position="754"/>
    </location>
</feature>
<dbReference type="SUPFAM" id="SSF53300">
    <property type="entry name" value="vWA-like"/>
    <property type="match status" value="1"/>
</dbReference>
<dbReference type="Pfam" id="PF08725">
    <property type="entry name" value="Integrin_b_cyt"/>
    <property type="match status" value="1"/>
</dbReference>
<comment type="similarity">
    <text evidence="2 14">Belongs to the integrin beta chain family.</text>
</comment>
<keyword evidence="5" id="KW-0732">Signal</keyword>
<accession>A0A1D2MZ27</accession>
<evidence type="ECO:0000256" key="1">
    <source>
        <dbReference type="ARBA" id="ARBA00004479"/>
    </source>
</evidence>